<dbReference type="InterPro" id="IPR036890">
    <property type="entry name" value="HATPase_C_sf"/>
</dbReference>
<reference evidence="9" key="1">
    <citation type="submission" date="2021-03" db="EMBL/GenBank/DDBJ databases">
        <title>Genome sequencing and assembly of Tianweitania sediminis.</title>
        <authorList>
            <person name="Chhetri G."/>
        </authorList>
    </citation>
    <scope>NUCLEOTIDE SEQUENCE</scope>
    <source>
        <strain evidence="9">Z8</strain>
    </source>
</reference>
<dbReference type="InterPro" id="IPR011102">
    <property type="entry name" value="Sig_transdc_His_kinase_HWE"/>
</dbReference>
<dbReference type="Proteomes" id="UP000666240">
    <property type="component" value="Unassembled WGS sequence"/>
</dbReference>
<keyword evidence="5" id="KW-0547">Nucleotide-binding</keyword>
<dbReference type="Pfam" id="PF07536">
    <property type="entry name" value="HWE_HK"/>
    <property type="match status" value="1"/>
</dbReference>
<dbReference type="PANTHER" id="PTHR41523">
    <property type="entry name" value="TWO-COMPONENT SYSTEM SENSOR PROTEIN"/>
    <property type="match status" value="1"/>
</dbReference>
<evidence type="ECO:0000256" key="2">
    <source>
        <dbReference type="ARBA" id="ARBA00012438"/>
    </source>
</evidence>
<evidence type="ECO:0000256" key="3">
    <source>
        <dbReference type="ARBA" id="ARBA00022553"/>
    </source>
</evidence>
<evidence type="ECO:0000259" key="8">
    <source>
        <dbReference type="SMART" id="SM00911"/>
    </source>
</evidence>
<evidence type="ECO:0000256" key="5">
    <source>
        <dbReference type="ARBA" id="ARBA00022741"/>
    </source>
</evidence>
<dbReference type="GO" id="GO:0005524">
    <property type="term" value="F:ATP binding"/>
    <property type="evidence" value="ECO:0007669"/>
    <property type="project" value="UniProtKB-KW"/>
</dbReference>
<dbReference type="RefSeq" id="WP_209335220.1">
    <property type="nucleotide sequence ID" value="NZ_JAGIYY010000003.1"/>
</dbReference>
<comment type="caution">
    <text evidence="9">The sequence shown here is derived from an EMBL/GenBank/DDBJ whole genome shotgun (WGS) entry which is preliminary data.</text>
</comment>
<keyword evidence="6 9" id="KW-0418">Kinase</keyword>
<organism evidence="9 10">
    <name type="scientific">Tianweitania sediminis</name>
    <dbReference type="NCBI Taxonomy" id="1502156"/>
    <lineage>
        <taxon>Bacteria</taxon>
        <taxon>Pseudomonadati</taxon>
        <taxon>Pseudomonadota</taxon>
        <taxon>Alphaproteobacteria</taxon>
        <taxon>Hyphomicrobiales</taxon>
        <taxon>Phyllobacteriaceae</taxon>
        <taxon>Tianweitania</taxon>
    </lineage>
</organism>
<gene>
    <name evidence="9" type="ORF">J5Y06_11025</name>
</gene>
<comment type="catalytic activity">
    <reaction evidence="1">
        <text>ATP + protein L-histidine = ADP + protein N-phospho-L-histidine.</text>
        <dbReference type="EC" id="2.7.13.3"/>
    </reaction>
</comment>
<dbReference type="EMBL" id="JAGIYY010000003">
    <property type="protein sequence ID" value="MBP0439182.1"/>
    <property type="molecule type" value="Genomic_DNA"/>
</dbReference>
<dbReference type="GO" id="GO:0004673">
    <property type="term" value="F:protein histidine kinase activity"/>
    <property type="evidence" value="ECO:0007669"/>
    <property type="project" value="UniProtKB-EC"/>
</dbReference>
<evidence type="ECO:0000313" key="10">
    <source>
        <dbReference type="Proteomes" id="UP000666240"/>
    </source>
</evidence>
<protein>
    <recommendedName>
        <fullName evidence="2">histidine kinase</fullName>
        <ecNumber evidence="2">2.7.13.3</ecNumber>
    </recommendedName>
</protein>
<keyword evidence="3" id="KW-0597">Phosphoprotein</keyword>
<evidence type="ECO:0000256" key="6">
    <source>
        <dbReference type="ARBA" id="ARBA00022777"/>
    </source>
</evidence>
<proteinExistence type="predicted"/>
<keyword evidence="7" id="KW-0067">ATP-binding</keyword>
<evidence type="ECO:0000313" key="9">
    <source>
        <dbReference type="EMBL" id="MBP0439182.1"/>
    </source>
</evidence>
<dbReference type="EC" id="2.7.13.3" evidence="2"/>
<keyword evidence="4" id="KW-0808">Transferase</keyword>
<accession>A0A8J7R6Z5</accession>
<evidence type="ECO:0000256" key="7">
    <source>
        <dbReference type="ARBA" id="ARBA00022840"/>
    </source>
</evidence>
<dbReference type="AlphaFoldDB" id="A0A8J7R6Z5"/>
<evidence type="ECO:0000256" key="1">
    <source>
        <dbReference type="ARBA" id="ARBA00000085"/>
    </source>
</evidence>
<evidence type="ECO:0000256" key="4">
    <source>
        <dbReference type="ARBA" id="ARBA00022679"/>
    </source>
</evidence>
<sequence>MELGDQVLIYTGPADADDLMVILQDGGVECERIASLDALLDRVKMIGAAVIAEHALSPAEQAKVRACVDTQPPWSSFPFVLLAAEDTGSCMPDPLAVFGAVTVVPRPLDPRSLVTNVRAALKARQRQFWVRELLDNRTQTRERLEHSERRQRLLIRELHHRVKNTLATVQALMGSTARSALSVEEFRQALLGRISALSHVHEILTEDKWQEAPLRALFLSELSSFGDSIRLEGPDVMIPSHLAVPLAMAAHELAANALRYGALSAPGGRVNVSWSIEPTPERDILRIQWREEKGPPLPVPTRRGFGTQLLERVLRQQAAADIEIDYNPAGLRVTMSVPLPQRTHFHLFEET</sequence>
<dbReference type="SMART" id="SM00911">
    <property type="entry name" value="HWE_HK"/>
    <property type="match status" value="1"/>
</dbReference>
<keyword evidence="10" id="KW-1185">Reference proteome</keyword>
<name>A0A8J7R6Z5_9HYPH</name>
<dbReference type="PANTHER" id="PTHR41523:SF7">
    <property type="entry name" value="HISTIDINE KINASE"/>
    <property type="match status" value="1"/>
</dbReference>
<dbReference type="Gene3D" id="3.30.565.10">
    <property type="entry name" value="Histidine kinase-like ATPase, C-terminal domain"/>
    <property type="match status" value="1"/>
</dbReference>
<feature type="domain" description="Signal transduction histidine kinase HWE region" evidence="8">
    <location>
        <begin position="157"/>
        <end position="235"/>
    </location>
</feature>